<keyword evidence="1 2" id="KW-0732">Signal</keyword>
<dbReference type="OrthoDB" id="1418027at2"/>
<evidence type="ECO:0000313" key="4">
    <source>
        <dbReference type="EMBL" id="APG60218.1"/>
    </source>
</evidence>
<organism evidence="4 5">
    <name type="scientific">Christiangramia salexigens</name>
    <dbReference type="NCBI Taxonomy" id="1913577"/>
    <lineage>
        <taxon>Bacteria</taxon>
        <taxon>Pseudomonadati</taxon>
        <taxon>Bacteroidota</taxon>
        <taxon>Flavobacteriia</taxon>
        <taxon>Flavobacteriales</taxon>
        <taxon>Flavobacteriaceae</taxon>
        <taxon>Christiangramia</taxon>
    </lineage>
</organism>
<feature type="chain" id="PRO_5013267415" description="Secretion system C-terminal sorting domain-containing protein" evidence="2">
    <location>
        <begin position="26"/>
        <end position="300"/>
    </location>
</feature>
<dbReference type="Proteomes" id="UP000182510">
    <property type="component" value="Chromosome"/>
</dbReference>
<evidence type="ECO:0000259" key="3">
    <source>
        <dbReference type="Pfam" id="PF18962"/>
    </source>
</evidence>
<dbReference type="NCBIfam" id="TIGR04183">
    <property type="entry name" value="Por_Secre_tail"/>
    <property type="match status" value="1"/>
</dbReference>
<dbReference type="EMBL" id="CP018153">
    <property type="protein sequence ID" value="APG60218.1"/>
    <property type="molecule type" value="Genomic_DNA"/>
</dbReference>
<dbReference type="KEGG" id="grl:LPB144_07260"/>
<evidence type="ECO:0000313" key="5">
    <source>
        <dbReference type="Proteomes" id="UP000182510"/>
    </source>
</evidence>
<evidence type="ECO:0000256" key="2">
    <source>
        <dbReference type="SAM" id="SignalP"/>
    </source>
</evidence>
<feature type="domain" description="Secretion system C-terminal sorting" evidence="3">
    <location>
        <begin position="238"/>
        <end position="299"/>
    </location>
</feature>
<dbReference type="STRING" id="1913577.LPB144_07260"/>
<dbReference type="RefSeq" id="WP_072552865.1">
    <property type="nucleotide sequence ID" value="NZ_CP018153.1"/>
</dbReference>
<accession>A0A1L3J505</accession>
<feature type="signal peptide" evidence="2">
    <location>
        <begin position="1"/>
        <end position="25"/>
    </location>
</feature>
<dbReference type="Pfam" id="PF18962">
    <property type="entry name" value="Por_Secre_tail"/>
    <property type="match status" value="1"/>
</dbReference>
<gene>
    <name evidence="4" type="ORF">LPB144_07260</name>
</gene>
<proteinExistence type="predicted"/>
<sequence>MENYVHFNRLSALFIIAAIWGNLSASPAAATCIGDKLFEETSMSSTNDFQNQSTKAKDSRLKIRLRFNSPKGYSRQILVTGDNRCTGGYDLGFDAILTDNVEEDMFWLIDKKAYVIQGVPDFSEEQALAFGIKISEQKEFTIKIDATENWPENKPIYLKDKVLDSIHDIIAAPYKHTVEPGLHEDRFELIFYKEEIHTDTPEIVVNKPWVEEPFEDFKPENDRVDVNYNHYARNLDVSNPSQLIVDKIILFDMRGKMVQQFSKPHNHKDLQLSLNDLPAGVYIVKTISEKGIINKKVAIR</sequence>
<reference evidence="4 5" key="1">
    <citation type="submission" date="2016-11" db="EMBL/GenBank/DDBJ databases">
        <title>Gramella sp. LPB0144 isolated from marine environment.</title>
        <authorList>
            <person name="Kim E."/>
            <person name="Yi H."/>
        </authorList>
    </citation>
    <scope>NUCLEOTIDE SEQUENCE [LARGE SCALE GENOMIC DNA]</scope>
    <source>
        <strain evidence="4 5">LPB0144</strain>
    </source>
</reference>
<dbReference type="AlphaFoldDB" id="A0A1L3J505"/>
<evidence type="ECO:0000256" key="1">
    <source>
        <dbReference type="ARBA" id="ARBA00022729"/>
    </source>
</evidence>
<protein>
    <recommendedName>
        <fullName evidence="3">Secretion system C-terminal sorting domain-containing protein</fullName>
    </recommendedName>
</protein>
<dbReference type="InterPro" id="IPR026444">
    <property type="entry name" value="Secre_tail"/>
</dbReference>
<keyword evidence="5" id="KW-1185">Reference proteome</keyword>
<name>A0A1L3J505_9FLAO</name>